<dbReference type="Proteomes" id="UP000027195">
    <property type="component" value="Unassembled WGS sequence"/>
</dbReference>
<keyword evidence="1" id="KW-0732">Signal</keyword>
<reference evidence="3" key="1">
    <citation type="journal article" date="2014" name="Proc. Natl. Acad. Sci. U.S.A.">
        <title>Extensive sampling of basidiomycete genomes demonstrates inadequacy of the white-rot/brown-rot paradigm for wood decay fungi.</title>
        <authorList>
            <person name="Riley R."/>
            <person name="Salamov A.A."/>
            <person name="Brown D.W."/>
            <person name="Nagy L.G."/>
            <person name="Floudas D."/>
            <person name="Held B.W."/>
            <person name="Levasseur A."/>
            <person name="Lombard V."/>
            <person name="Morin E."/>
            <person name="Otillar R."/>
            <person name="Lindquist E.A."/>
            <person name="Sun H."/>
            <person name="LaButti K.M."/>
            <person name="Schmutz J."/>
            <person name="Jabbour D."/>
            <person name="Luo H."/>
            <person name="Baker S.E."/>
            <person name="Pisabarro A.G."/>
            <person name="Walton J.D."/>
            <person name="Blanchette R.A."/>
            <person name="Henrissat B."/>
            <person name="Martin F."/>
            <person name="Cullen D."/>
            <person name="Hibbett D.S."/>
            <person name="Grigoriev I.V."/>
        </authorList>
    </citation>
    <scope>NUCLEOTIDE SEQUENCE [LARGE SCALE GENOMIC DNA]</scope>
    <source>
        <strain evidence="3">FD-172 SS1</strain>
    </source>
</reference>
<dbReference type="AlphaFoldDB" id="A0A067MH32"/>
<dbReference type="InParanoid" id="A0A067MH32"/>
<keyword evidence="3" id="KW-1185">Reference proteome</keyword>
<evidence type="ECO:0000256" key="1">
    <source>
        <dbReference type="SAM" id="SignalP"/>
    </source>
</evidence>
<protein>
    <submittedName>
        <fullName evidence="2">Uncharacterized protein</fullName>
    </submittedName>
</protein>
<dbReference type="EMBL" id="KL198064">
    <property type="protein sequence ID" value="KDQ10841.1"/>
    <property type="molecule type" value="Genomic_DNA"/>
</dbReference>
<gene>
    <name evidence="2" type="ORF">BOTBODRAFT_474721</name>
</gene>
<evidence type="ECO:0000313" key="3">
    <source>
        <dbReference type="Proteomes" id="UP000027195"/>
    </source>
</evidence>
<dbReference type="HOGENOM" id="CLU_126089_1_0_1"/>
<feature type="signal peptide" evidence="1">
    <location>
        <begin position="1"/>
        <end position="19"/>
    </location>
</feature>
<accession>A0A067MH32</accession>
<name>A0A067MH32_BOTB1</name>
<proteinExistence type="predicted"/>
<organism evidence="2 3">
    <name type="scientific">Botryobasidium botryosum (strain FD-172 SS1)</name>
    <dbReference type="NCBI Taxonomy" id="930990"/>
    <lineage>
        <taxon>Eukaryota</taxon>
        <taxon>Fungi</taxon>
        <taxon>Dikarya</taxon>
        <taxon>Basidiomycota</taxon>
        <taxon>Agaricomycotina</taxon>
        <taxon>Agaricomycetes</taxon>
        <taxon>Cantharellales</taxon>
        <taxon>Botryobasidiaceae</taxon>
        <taxon>Botryobasidium</taxon>
    </lineage>
</organism>
<feature type="chain" id="PRO_5001641279" evidence="1">
    <location>
        <begin position="20"/>
        <end position="80"/>
    </location>
</feature>
<evidence type="ECO:0000313" key="2">
    <source>
        <dbReference type="EMBL" id="KDQ10841.1"/>
    </source>
</evidence>
<sequence length="80" mass="8811">MPPPLQVLATGCVIIAAKALWLNSITKEPEIRASSEHYIQSQTPELVKIAIMGAFQGVAGHYNTPWSRMVLQLIVLNNQI</sequence>